<evidence type="ECO:0000313" key="3">
    <source>
        <dbReference type="Proteomes" id="UP000694865"/>
    </source>
</evidence>
<dbReference type="Proteomes" id="UP000694865">
    <property type="component" value="Unplaced"/>
</dbReference>
<gene>
    <name evidence="4" type="primary">LOC102807641</name>
</gene>
<dbReference type="Gene3D" id="3.40.220.10">
    <property type="entry name" value="Leucine Aminopeptidase, subunit E, domain 1"/>
    <property type="match status" value="1"/>
</dbReference>
<dbReference type="InterPro" id="IPR043472">
    <property type="entry name" value="Macro_dom-like"/>
</dbReference>
<dbReference type="PANTHER" id="PTHR11106">
    <property type="entry name" value="GANGLIOSIDE INDUCED DIFFERENTIATION ASSOCIATED PROTEIN 2-RELATED"/>
    <property type="match status" value="1"/>
</dbReference>
<accession>A0ABM0M2C0</accession>
<dbReference type="InterPro" id="IPR002589">
    <property type="entry name" value="Macro_dom"/>
</dbReference>
<feature type="compositionally biased region" description="Basic and acidic residues" evidence="1">
    <location>
        <begin position="513"/>
        <end position="524"/>
    </location>
</feature>
<reference evidence="4" key="1">
    <citation type="submission" date="2025-08" db="UniProtKB">
        <authorList>
            <consortium name="RefSeq"/>
        </authorList>
    </citation>
    <scope>IDENTIFICATION</scope>
    <source>
        <tissue evidence="4">Testes</tissue>
    </source>
</reference>
<name>A0ABM0M2C0_SACKO</name>
<proteinExistence type="predicted"/>
<feature type="compositionally biased region" description="Basic and acidic residues" evidence="1">
    <location>
        <begin position="532"/>
        <end position="544"/>
    </location>
</feature>
<sequence>MATTSEDRTHTGRVVKIYDIPQELADTAAIPDYLEDSFRGRYKYIPHASGIHAILMFDSRADAATFMKEENKITSQIKRVLCDEVLEGFQANVTSWVSGTLSDEIISSVEKIAAVKVYRKNGQQIVHAATLDELVKVESMLYALLLRSPTNTGNSLERGVDDDVGTSLMSDVVTSSSDYTVDVEDTDDDTRLEVMPPKPSTYRNEEPSSLVGSNQKSPIVHPEALTQPEGRSDIEHSLDLDKCLERLSLAYRTAKGVTVSVYLGDITREDTDVIVNASDSKLRHGGGVAGAISVAGGREIQRESTEYIQQNGELRVGGICHTTGGRLKCRHIIHAVGPVWGRRGHYSRHGIETLYKLLLDVFEYAADVLKAKSISIPAISSGIYGMPLDLCAHTFHRAVEAFSNSDDTGLTEIRIVNIDADAVGAFILEFCGAGSVDLPETEDDVSGAWGGDFAAGFDFDYQSMHSGYDSLTGGMDFVQSGYDGDTGRFIGSFEDALPPSEISSMGLPLDEDHPFKLTDLRDSPDSSNTSTEFKKNDATLDVEKGPLTMPSQECVIGPELQQPSSVMKDEIISTVDEDDSDSDFDF</sequence>
<evidence type="ECO:0000313" key="4">
    <source>
        <dbReference type="RefSeq" id="XP_006814161.1"/>
    </source>
</evidence>
<keyword evidence="3" id="KW-1185">Reference proteome</keyword>
<feature type="compositionally biased region" description="Acidic residues" evidence="1">
    <location>
        <begin position="575"/>
        <end position="586"/>
    </location>
</feature>
<dbReference type="CDD" id="cd02907">
    <property type="entry name" value="Macro_Af1521_BAL-like"/>
    <property type="match status" value="1"/>
</dbReference>
<dbReference type="PROSITE" id="PS51154">
    <property type="entry name" value="MACRO"/>
    <property type="match status" value="1"/>
</dbReference>
<feature type="region of interest" description="Disordered" evidence="1">
    <location>
        <begin position="513"/>
        <end position="586"/>
    </location>
</feature>
<dbReference type="PANTHER" id="PTHR11106:SF111">
    <property type="entry name" value="MACRO DOMAIN-CONTAINING PROTEIN"/>
    <property type="match status" value="1"/>
</dbReference>
<feature type="region of interest" description="Disordered" evidence="1">
    <location>
        <begin position="182"/>
        <end position="216"/>
    </location>
</feature>
<evidence type="ECO:0000259" key="2">
    <source>
        <dbReference type="PROSITE" id="PS51154"/>
    </source>
</evidence>
<dbReference type="SUPFAM" id="SSF52949">
    <property type="entry name" value="Macro domain-like"/>
    <property type="match status" value="1"/>
</dbReference>
<organism evidence="3 4">
    <name type="scientific">Saccoglossus kowalevskii</name>
    <name type="common">Acorn worm</name>
    <dbReference type="NCBI Taxonomy" id="10224"/>
    <lineage>
        <taxon>Eukaryota</taxon>
        <taxon>Metazoa</taxon>
        <taxon>Hemichordata</taxon>
        <taxon>Enteropneusta</taxon>
        <taxon>Harrimaniidae</taxon>
        <taxon>Saccoglossus</taxon>
    </lineage>
</organism>
<dbReference type="SMART" id="SM00506">
    <property type="entry name" value="A1pp"/>
    <property type="match status" value="1"/>
</dbReference>
<dbReference type="Pfam" id="PF01661">
    <property type="entry name" value="Macro"/>
    <property type="match status" value="1"/>
</dbReference>
<protein>
    <submittedName>
        <fullName evidence="4">Uncharacterized protein LOC102807641</fullName>
    </submittedName>
</protein>
<feature type="domain" description="Macro" evidence="2">
    <location>
        <begin position="246"/>
        <end position="434"/>
    </location>
</feature>
<dbReference type="RefSeq" id="XP_006814161.1">
    <property type="nucleotide sequence ID" value="XM_006814098.1"/>
</dbReference>
<dbReference type="GeneID" id="102807641"/>
<evidence type="ECO:0000256" key="1">
    <source>
        <dbReference type="SAM" id="MobiDB-lite"/>
    </source>
</evidence>